<comment type="caution">
    <text evidence="3">The sequence shown here is derived from an EMBL/GenBank/DDBJ whole genome shotgun (WGS) entry which is preliminary data.</text>
</comment>
<proteinExistence type="predicted"/>
<evidence type="ECO:0000256" key="1">
    <source>
        <dbReference type="SAM" id="MobiDB-lite"/>
    </source>
</evidence>
<keyword evidence="2" id="KW-1133">Transmembrane helix</keyword>
<feature type="region of interest" description="Disordered" evidence="1">
    <location>
        <begin position="67"/>
        <end position="131"/>
    </location>
</feature>
<dbReference type="Proteomes" id="UP001165488">
    <property type="component" value="Unassembled WGS sequence"/>
</dbReference>
<organism evidence="3 4">
    <name type="scientific">Belliella calami</name>
    <dbReference type="NCBI Taxonomy" id="2923436"/>
    <lineage>
        <taxon>Bacteria</taxon>
        <taxon>Pseudomonadati</taxon>
        <taxon>Bacteroidota</taxon>
        <taxon>Cytophagia</taxon>
        <taxon>Cytophagales</taxon>
        <taxon>Cyclobacteriaceae</taxon>
        <taxon>Belliella</taxon>
    </lineage>
</organism>
<evidence type="ECO:0000313" key="3">
    <source>
        <dbReference type="EMBL" id="MCH7398841.1"/>
    </source>
</evidence>
<evidence type="ECO:0000256" key="2">
    <source>
        <dbReference type="SAM" id="Phobius"/>
    </source>
</evidence>
<sequence>MINRLHSCIIFNTFENITSNLLVEVVRLEPLIMLEQNNISLTYTKGFFFAIIFCVFGFTDIFAQSDKDRNLPDVPKTVDNPMNFESPESSNYDTKLDLNSKQNNINKETKSSTNQNPVRKENPIYKQGSDKDIKKEGMSTLSFNLFLYIVDKFKEDN</sequence>
<dbReference type="EMBL" id="JAKZGS010000010">
    <property type="protein sequence ID" value="MCH7398841.1"/>
    <property type="molecule type" value="Genomic_DNA"/>
</dbReference>
<keyword evidence="2" id="KW-0472">Membrane</keyword>
<dbReference type="RefSeq" id="WP_241275342.1">
    <property type="nucleotide sequence ID" value="NZ_JAKZGS010000010.1"/>
</dbReference>
<feature type="transmembrane region" description="Helical" evidence="2">
    <location>
        <begin position="46"/>
        <end position="63"/>
    </location>
</feature>
<keyword evidence="4" id="KW-1185">Reference proteome</keyword>
<feature type="compositionally biased region" description="Polar residues" evidence="1">
    <location>
        <begin position="86"/>
        <end position="117"/>
    </location>
</feature>
<feature type="compositionally biased region" description="Basic and acidic residues" evidence="1">
    <location>
        <begin position="118"/>
        <end position="131"/>
    </location>
</feature>
<reference evidence="3" key="1">
    <citation type="submission" date="2022-03" db="EMBL/GenBank/DDBJ databases">
        <title>De novo assembled genomes of Belliella spp. (Cyclobacteriaceae) strains.</title>
        <authorList>
            <person name="Szabo A."/>
            <person name="Korponai K."/>
            <person name="Felfoldi T."/>
        </authorList>
    </citation>
    <scope>NUCLEOTIDE SEQUENCE</scope>
    <source>
        <strain evidence="3">DSM 107340</strain>
    </source>
</reference>
<evidence type="ECO:0000313" key="4">
    <source>
        <dbReference type="Proteomes" id="UP001165488"/>
    </source>
</evidence>
<keyword evidence="2" id="KW-0812">Transmembrane</keyword>
<protein>
    <submittedName>
        <fullName evidence="3">Uncharacterized protein</fullName>
    </submittedName>
</protein>
<name>A0ABS9UQD7_9BACT</name>
<accession>A0ABS9UQD7</accession>
<gene>
    <name evidence="3" type="ORF">MM236_12625</name>
</gene>